<feature type="chain" id="PRO_5009310661" evidence="1">
    <location>
        <begin position="19"/>
        <end position="385"/>
    </location>
</feature>
<dbReference type="Proteomes" id="UP000095283">
    <property type="component" value="Unplaced"/>
</dbReference>
<feature type="signal peptide" evidence="1">
    <location>
        <begin position="1"/>
        <end position="18"/>
    </location>
</feature>
<accession>A0A1I7WJS2</accession>
<keyword evidence="2" id="KW-1185">Reference proteome</keyword>
<dbReference type="WBParaSite" id="Hba_05279">
    <property type="protein sequence ID" value="Hba_05279"/>
    <property type="gene ID" value="Hba_05279"/>
</dbReference>
<keyword evidence="1" id="KW-0732">Signal</keyword>
<proteinExistence type="predicted"/>
<evidence type="ECO:0000256" key="1">
    <source>
        <dbReference type="SAM" id="SignalP"/>
    </source>
</evidence>
<reference evidence="3" key="1">
    <citation type="submission" date="2016-11" db="UniProtKB">
        <authorList>
            <consortium name="WormBaseParasite"/>
        </authorList>
    </citation>
    <scope>IDENTIFICATION</scope>
</reference>
<evidence type="ECO:0000313" key="2">
    <source>
        <dbReference type="Proteomes" id="UP000095283"/>
    </source>
</evidence>
<organism evidence="2 3">
    <name type="scientific">Heterorhabditis bacteriophora</name>
    <name type="common">Entomopathogenic nematode worm</name>
    <dbReference type="NCBI Taxonomy" id="37862"/>
    <lineage>
        <taxon>Eukaryota</taxon>
        <taxon>Metazoa</taxon>
        <taxon>Ecdysozoa</taxon>
        <taxon>Nematoda</taxon>
        <taxon>Chromadorea</taxon>
        <taxon>Rhabditida</taxon>
        <taxon>Rhabditina</taxon>
        <taxon>Rhabditomorpha</taxon>
        <taxon>Strongyloidea</taxon>
        <taxon>Heterorhabditidae</taxon>
        <taxon>Heterorhabditis</taxon>
    </lineage>
</organism>
<evidence type="ECO:0000313" key="3">
    <source>
        <dbReference type="WBParaSite" id="Hba_05279"/>
    </source>
</evidence>
<name>A0A1I7WJS2_HETBA</name>
<protein>
    <submittedName>
        <fullName evidence="3">HEAT repeat-containing protein 1</fullName>
    </submittedName>
</protein>
<dbReference type="AlphaFoldDB" id="A0A1I7WJS2"/>
<sequence length="385" mass="43887">MQVSILFWVFDVLHQLSSVADQAIRDTCRLVLSLIPTDPAIACHLRPKAMAGLLIPMNASERTMSMANRLMSALVDAYLFDHIRAIIAQPYVVPSISPSDRTKIFELCITVLRHLKELESKHSTVDQRRVDSYYTDLSQLLIQRSYIILDFSADKFIELVTSLRDFVWLMTAGWMKYTTRMFIYKKYAGQENSALSHHNKSVEEGKVWEELCDVPEAESASAAIQSPRVGGMLCFLSKLSTFYFLIFIIALTERDTALVGGALALLMKCVYDRMKSLNSKTDTEEKIHLLTTICHDKLWKCFWTDVLVNSVTPQIRQRAYEAIVNFGRSLKAESSCIVLSMLFSMTDALPYSSGKTSDLVIINYKISFNFLTFMVYINFKSCWKS</sequence>